<evidence type="ECO:0000313" key="1">
    <source>
        <dbReference type="EMBL" id="MBS4947376.1"/>
    </source>
</evidence>
<dbReference type="Proteomes" id="UP000759590">
    <property type="component" value="Unassembled WGS sequence"/>
</dbReference>
<dbReference type="EMBL" id="JAGZLW010000003">
    <property type="protein sequence ID" value="MBS4947376.1"/>
    <property type="molecule type" value="Genomic_DNA"/>
</dbReference>
<gene>
    <name evidence="1" type="ORF">KHZ51_01475</name>
</gene>
<comment type="caution">
    <text evidence="1">The sequence shown here is derived from an EMBL/GenBank/DDBJ whole genome shotgun (WGS) entry which is preliminary data.</text>
</comment>
<dbReference type="InterPro" id="IPR025051">
    <property type="entry name" value="DUF3990"/>
</dbReference>
<protein>
    <submittedName>
        <fullName evidence="1">DUF3990 domain-containing protein</fullName>
    </submittedName>
</protein>
<accession>A0A942XAI2</accession>
<dbReference type="Pfam" id="PF13151">
    <property type="entry name" value="DUF3990"/>
    <property type="match status" value="1"/>
</dbReference>
<organism evidence="1 2">
    <name type="scientific">Streptococcus mitis</name>
    <dbReference type="NCBI Taxonomy" id="28037"/>
    <lineage>
        <taxon>Bacteria</taxon>
        <taxon>Bacillati</taxon>
        <taxon>Bacillota</taxon>
        <taxon>Bacilli</taxon>
        <taxon>Lactobacillales</taxon>
        <taxon>Streptococcaceae</taxon>
        <taxon>Streptococcus</taxon>
        <taxon>Streptococcus mitis group</taxon>
    </lineage>
</organism>
<dbReference type="AlphaFoldDB" id="A0A942XAI2"/>
<reference evidence="1" key="1">
    <citation type="submission" date="2021-02" db="EMBL/GenBank/DDBJ databases">
        <title>Infant gut strain persistence is associated with maternal origin, phylogeny, and functional potential including surface adhesion and iron acquisition.</title>
        <authorList>
            <person name="Lou Y.C."/>
        </authorList>
    </citation>
    <scope>NUCLEOTIDE SEQUENCE</scope>
    <source>
        <strain evidence="1">L3_114_025G1_dasL3_114_025G1_concoct_29</strain>
    </source>
</reference>
<sequence>MELTTKQEKQLGQTQWFHATLLRHLESLKKGIDVKFNLGSELDFGPGFYITPDFEQARKFINKQVEVLNRSTSNNNIFDSEEEEVGIIVEFRISNFIEIFKNPDYHCHYFAKHKKSESDLDFAEFVVQNRENPDELQHHFDFIYGVQTDDNPTQALARFRQNEITKEEMLAEFRKPYSFKQLSIHNQSFCDIMKIEKVYQSKTGEELQKWQ</sequence>
<evidence type="ECO:0000313" key="2">
    <source>
        <dbReference type="Proteomes" id="UP000759590"/>
    </source>
</evidence>
<name>A0A942XAI2_STRMT</name>
<proteinExistence type="predicted"/>